<evidence type="ECO:0000256" key="2">
    <source>
        <dbReference type="SAM" id="MobiDB-lite"/>
    </source>
</evidence>
<evidence type="ECO:0000256" key="1">
    <source>
        <dbReference type="SAM" id="Coils"/>
    </source>
</evidence>
<dbReference type="KEGG" id="ahg:AHOG_20545"/>
<evidence type="ECO:0000313" key="4">
    <source>
        <dbReference type="Proteomes" id="UP000204221"/>
    </source>
</evidence>
<dbReference type="Proteomes" id="UP000204221">
    <property type="component" value="Chromosome"/>
</dbReference>
<name>A0A221W7W2_9PSEU</name>
<sequence length="177" mass="18920">MPRARRRGHEITSGAVELLSTEADRLQGRLAAAVRNIQAAEQAARDHRRHALTRPISQARLAVKAGSAMGAVQVALEELNAEEAAAESGFVTGSPRPPSRNRLGGVLAATSADVLIRSCVDRRAAPARPWPLEFRGSARHIPPLSSGGRRARRRRSRAAVLVYVSRAAPGSAACRRS</sequence>
<organism evidence="3 4">
    <name type="scientific">Actinoalloteichus hoggarensis</name>
    <dbReference type="NCBI Taxonomy" id="1470176"/>
    <lineage>
        <taxon>Bacteria</taxon>
        <taxon>Bacillati</taxon>
        <taxon>Actinomycetota</taxon>
        <taxon>Actinomycetes</taxon>
        <taxon>Pseudonocardiales</taxon>
        <taxon>Pseudonocardiaceae</taxon>
        <taxon>Actinoalloteichus</taxon>
    </lineage>
</organism>
<protein>
    <submittedName>
        <fullName evidence="3">Uncharacterized protein</fullName>
    </submittedName>
</protein>
<evidence type="ECO:0000313" key="3">
    <source>
        <dbReference type="EMBL" id="ASO21726.1"/>
    </source>
</evidence>
<proteinExistence type="predicted"/>
<gene>
    <name evidence="3" type="ORF">AHOG_20545</name>
</gene>
<reference evidence="3 4" key="1">
    <citation type="submission" date="2017-07" db="EMBL/GenBank/DDBJ databases">
        <title>Complete genome sequence of Actinoalloteichus hoggarensis DSM 45943, type strain of Actinoalloteichus hoggarensis.</title>
        <authorList>
            <person name="Ruckert C."/>
            <person name="Nouioui I."/>
            <person name="Willmese J."/>
            <person name="van Wezel G."/>
            <person name="Klenk H.-P."/>
            <person name="Kalinowski J."/>
            <person name="Zotchev S.B."/>
        </authorList>
    </citation>
    <scope>NUCLEOTIDE SEQUENCE [LARGE SCALE GENOMIC DNA]</scope>
    <source>
        <strain evidence="3 4">DSM 45943</strain>
    </source>
</reference>
<dbReference type="AlphaFoldDB" id="A0A221W7W2"/>
<dbReference type="EMBL" id="CP022521">
    <property type="protein sequence ID" value="ASO21726.1"/>
    <property type="molecule type" value="Genomic_DNA"/>
</dbReference>
<feature type="region of interest" description="Disordered" evidence="2">
    <location>
        <begin position="135"/>
        <end position="155"/>
    </location>
</feature>
<keyword evidence="4" id="KW-1185">Reference proteome</keyword>
<accession>A0A221W7W2</accession>
<keyword evidence="1" id="KW-0175">Coiled coil</keyword>
<feature type="coiled-coil region" evidence="1">
    <location>
        <begin position="16"/>
        <end position="50"/>
    </location>
</feature>